<comment type="caution">
    <text evidence="2">The sequence shown here is derived from an EMBL/GenBank/DDBJ whole genome shotgun (WGS) entry which is preliminary data.</text>
</comment>
<gene>
    <name evidence="2" type="ORF">Aca07nite_83750</name>
</gene>
<sequence length="259" mass="28332">MSPVAGQEGTVGKPSGLGSVTAQRCGRRGGGRPSQTGVMTASADRCATLRHVADRIAELDDGGGLRIGVDGMDGAGKTVFADQLAARVRVPGRPVVRVSLDDFHHVRAVRHRQGRDSPRGFWEDSYDYDRFRLDVLEPFGPGGSRLYRAAAHDLETDVVLDGEPCAADPGAVLIVDGLFLHRDELVPVWDLSVFLDVPFEETARRMSDRDGTSPDPDHPGMRRYVEGQRLYFAACAPQDRATILIDNRDFAAPRIIRDR</sequence>
<keyword evidence="2" id="KW-0808">Transferase</keyword>
<accession>A0ABQ3WXU9</accession>
<dbReference type="Gene3D" id="3.40.50.300">
    <property type="entry name" value="P-loop containing nucleotide triphosphate hydrolases"/>
    <property type="match status" value="1"/>
</dbReference>
<organism evidence="2">
    <name type="scientific">Actinoplanes campanulatus</name>
    <dbReference type="NCBI Taxonomy" id="113559"/>
    <lineage>
        <taxon>Bacteria</taxon>
        <taxon>Bacillati</taxon>
        <taxon>Actinomycetota</taxon>
        <taxon>Actinomycetes</taxon>
        <taxon>Micromonosporales</taxon>
        <taxon>Micromonosporaceae</taxon>
        <taxon>Actinoplanes</taxon>
    </lineage>
</organism>
<proteinExistence type="predicted"/>
<evidence type="ECO:0000313" key="2">
    <source>
        <dbReference type="EMBL" id="GID51100.1"/>
    </source>
</evidence>
<keyword evidence="2" id="KW-0418">Kinase</keyword>
<name>A0ABQ3WXU9_9ACTN</name>
<dbReference type="EMBL" id="BOMF01000169">
    <property type="protein sequence ID" value="GID51100.1"/>
    <property type="molecule type" value="Genomic_DNA"/>
</dbReference>
<dbReference type="InterPro" id="IPR027417">
    <property type="entry name" value="P-loop_NTPase"/>
</dbReference>
<reference evidence="2" key="1">
    <citation type="submission" date="2021-01" db="EMBL/GenBank/DDBJ databases">
        <title>Whole genome shotgun sequence of Actinoplanes capillaceus NBRC 16408.</title>
        <authorList>
            <person name="Komaki H."/>
            <person name="Tamura T."/>
        </authorList>
    </citation>
    <scope>NUCLEOTIDE SEQUENCE [LARGE SCALE GENOMIC DNA]</scope>
    <source>
        <strain evidence="2">NBRC 16408</strain>
    </source>
</reference>
<protein>
    <submittedName>
        <fullName evidence="2">Uridine kinase</fullName>
    </submittedName>
</protein>
<feature type="region of interest" description="Disordered" evidence="1">
    <location>
        <begin position="1"/>
        <end position="40"/>
    </location>
</feature>
<evidence type="ECO:0000256" key="1">
    <source>
        <dbReference type="SAM" id="MobiDB-lite"/>
    </source>
</evidence>
<dbReference type="SUPFAM" id="SSF52540">
    <property type="entry name" value="P-loop containing nucleoside triphosphate hydrolases"/>
    <property type="match status" value="1"/>
</dbReference>
<dbReference type="GO" id="GO:0016301">
    <property type="term" value="F:kinase activity"/>
    <property type="evidence" value="ECO:0007669"/>
    <property type="project" value="UniProtKB-KW"/>
</dbReference>